<dbReference type="InterPro" id="IPR001245">
    <property type="entry name" value="Ser-Thr/Tyr_kinase_cat_dom"/>
</dbReference>
<evidence type="ECO:0000259" key="16">
    <source>
        <dbReference type="PROSITE" id="PS50011"/>
    </source>
</evidence>
<evidence type="ECO:0000256" key="4">
    <source>
        <dbReference type="ARBA" id="ARBA00022692"/>
    </source>
</evidence>
<keyword evidence="6" id="KW-0677">Repeat</keyword>
<feature type="domain" description="Protein kinase" evidence="16">
    <location>
        <begin position="1"/>
        <end position="197"/>
    </location>
</feature>
<dbReference type="InterPro" id="IPR050122">
    <property type="entry name" value="RTK"/>
</dbReference>
<keyword evidence="8" id="KW-0418">Kinase</keyword>
<gene>
    <name evidence="17" type="ORF">EB796_020735</name>
</gene>
<evidence type="ECO:0000256" key="3">
    <source>
        <dbReference type="ARBA" id="ARBA00022679"/>
    </source>
</evidence>
<evidence type="ECO:0000256" key="10">
    <source>
        <dbReference type="ARBA" id="ARBA00022989"/>
    </source>
</evidence>
<dbReference type="PROSITE" id="PS50011">
    <property type="entry name" value="PROTEIN_KINASE_DOM"/>
    <property type="match status" value="1"/>
</dbReference>
<evidence type="ECO:0000256" key="11">
    <source>
        <dbReference type="ARBA" id="ARBA00023136"/>
    </source>
</evidence>
<evidence type="ECO:0000256" key="7">
    <source>
        <dbReference type="ARBA" id="ARBA00022741"/>
    </source>
</evidence>
<name>A0A7J7J436_BUGNE</name>
<dbReference type="PANTHER" id="PTHR24416">
    <property type="entry name" value="TYROSINE-PROTEIN KINASE RECEPTOR"/>
    <property type="match status" value="1"/>
</dbReference>
<dbReference type="Pfam" id="PF07714">
    <property type="entry name" value="PK_Tyr_Ser-Thr"/>
    <property type="match status" value="1"/>
</dbReference>
<dbReference type="SMART" id="SM00219">
    <property type="entry name" value="TyrKc"/>
    <property type="match status" value="1"/>
</dbReference>
<organism evidence="17 18">
    <name type="scientific">Bugula neritina</name>
    <name type="common">Brown bryozoan</name>
    <name type="synonym">Sertularia neritina</name>
    <dbReference type="NCBI Taxonomy" id="10212"/>
    <lineage>
        <taxon>Eukaryota</taxon>
        <taxon>Metazoa</taxon>
        <taxon>Spiralia</taxon>
        <taxon>Lophotrochozoa</taxon>
        <taxon>Bryozoa</taxon>
        <taxon>Gymnolaemata</taxon>
        <taxon>Cheilostomatida</taxon>
        <taxon>Flustrina</taxon>
        <taxon>Buguloidea</taxon>
        <taxon>Bugulidae</taxon>
        <taxon>Bugula</taxon>
    </lineage>
</organism>
<dbReference type="InterPro" id="IPR000719">
    <property type="entry name" value="Prot_kinase_dom"/>
</dbReference>
<feature type="compositionally biased region" description="Polar residues" evidence="15">
    <location>
        <begin position="218"/>
        <end position="234"/>
    </location>
</feature>
<evidence type="ECO:0000256" key="9">
    <source>
        <dbReference type="ARBA" id="ARBA00022840"/>
    </source>
</evidence>
<dbReference type="GO" id="GO:0005524">
    <property type="term" value="F:ATP binding"/>
    <property type="evidence" value="ECO:0007669"/>
    <property type="project" value="UniProtKB-KW"/>
</dbReference>
<dbReference type="GO" id="GO:0030424">
    <property type="term" value="C:axon"/>
    <property type="evidence" value="ECO:0007669"/>
    <property type="project" value="TreeGrafter"/>
</dbReference>
<dbReference type="FunFam" id="1.10.510.10:FF:000528">
    <property type="entry name" value="Tyrosine-protein kinase receptor"/>
    <property type="match status" value="1"/>
</dbReference>
<dbReference type="InterPro" id="IPR008266">
    <property type="entry name" value="Tyr_kinase_AS"/>
</dbReference>
<keyword evidence="3" id="KW-0808">Transferase</keyword>
<evidence type="ECO:0000256" key="8">
    <source>
        <dbReference type="ARBA" id="ARBA00022777"/>
    </source>
</evidence>
<evidence type="ECO:0000256" key="5">
    <source>
        <dbReference type="ARBA" id="ARBA00022729"/>
    </source>
</evidence>
<evidence type="ECO:0000256" key="12">
    <source>
        <dbReference type="ARBA" id="ARBA00023137"/>
    </source>
</evidence>
<dbReference type="EMBL" id="VXIV02003140">
    <property type="protein sequence ID" value="KAF6020932.1"/>
    <property type="molecule type" value="Genomic_DNA"/>
</dbReference>
<dbReference type="GO" id="GO:0043410">
    <property type="term" value="P:positive regulation of MAPK cascade"/>
    <property type="evidence" value="ECO:0007669"/>
    <property type="project" value="TreeGrafter"/>
</dbReference>
<evidence type="ECO:0000256" key="13">
    <source>
        <dbReference type="ARBA" id="ARBA00023157"/>
    </source>
</evidence>
<comment type="caution">
    <text evidence="17">The sequence shown here is derived from an EMBL/GenBank/DDBJ whole genome shotgun (WGS) entry which is preliminary data.</text>
</comment>
<keyword evidence="18" id="KW-1185">Reference proteome</keyword>
<reference evidence="17" key="1">
    <citation type="submission" date="2020-06" db="EMBL/GenBank/DDBJ databases">
        <title>Draft genome of Bugula neritina, a colonial animal packing powerful symbionts and potential medicines.</title>
        <authorList>
            <person name="Rayko M."/>
        </authorList>
    </citation>
    <scope>NUCLEOTIDE SEQUENCE [LARGE SCALE GENOMIC DNA]</scope>
    <source>
        <strain evidence="17">Kwan_BN1</strain>
    </source>
</reference>
<feature type="region of interest" description="Disordered" evidence="15">
    <location>
        <begin position="255"/>
        <end position="323"/>
    </location>
</feature>
<evidence type="ECO:0000256" key="15">
    <source>
        <dbReference type="SAM" id="MobiDB-lite"/>
    </source>
</evidence>
<keyword evidence="4" id="KW-0812">Transmembrane</keyword>
<keyword evidence="7" id="KW-0547">Nucleotide-binding</keyword>
<evidence type="ECO:0000256" key="2">
    <source>
        <dbReference type="ARBA" id="ARBA00011902"/>
    </source>
</evidence>
<keyword evidence="5" id="KW-0732">Signal</keyword>
<dbReference type="EC" id="2.7.10.1" evidence="2"/>
<dbReference type="GO" id="GO:0043560">
    <property type="term" value="F:insulin receptor substrate binding"/>
    <property type="evidence" value="ECO:0007669"/>
    <property type="project" value="TreeGrafter"/>
</dbReference>
<evidence type="ECO:0000256" key="14">
    <source>
        <dbReference type="ARBA" id="ARBA00051243"/>
    </source>
</evidence>
<evidence type="ECO:0000313" key="17">
    <source>
        <dbReference type="EMBL" id="KAF6020932.1"/>
    </source>
</evidence>
<dbReference type="Gene3D" id="1.10.510.10">
    <property type="entry name" value="Transferase(Phosphotransferase) domain 1"/>
    <property type="match status" value="1"/>
</dbReference>
<feature type="compositionally biased region" description="Polar residues" evidence="15">
    <location>
        <begin position="312"/>
        <end position="323"/>
    </location>
</feature>
<dbReference type="InterPro" id="IPR011009">
    <property type="entry name" value="Kinase-like_dom_sf"/>
</dbReference>
<dbReference type="AlphaFoldDB" id="A0A7J7J436"/>
<dbReference type="OrthoDB" id="98077at2759"/>
<evidence type="ECO:0000256" key="6">
    <source>
        <dbReference type="ARBA" id="ARBA00022737"/>
    </source>
</evidence>
<protein>
    <recommendedName>
        <fullName evidence="2">receptor protein-tyrosine kinase</fullName>
        <ecNumber evidence="2">2.7.10.1</ecNumber>
    </recommendedName>
</protein>
<dbReference type="InterPro" id="IPR002011">
    <property type="entry name" value="Tyr_kinase_rcpt_2_CS"/>
</dbReference>
<dbReference type="InterPro" id="IPR020635">
    <property type="entry name" value="Tyr_kinase_cat_dom"/>
</dbReference>
<dbReference type="PROSITE" id="PS00109">
    <property type="entry name" value="PROTEIN_KINASE_TYR"/>
    <property type="match status" value="1"/>
</dbReference>
<feature type="region of interest" description="Disordered" evidence="15">
    <location>
        <begin position="212"/>
        <end position="236"/>
    </location>
</feature>
<dbReference type="GO" id="GO:0051897">
    <property type="term" value="P:positive regulation of phosphatidylinositol 3-kinase/protein kinase B signal transduction"/>
    <property type="evidence" value="ECO:0007669"/>
    <property type="project" value="TreeGrafter"/>
</dbReference>
<dbReference type="GO" id="GO:0005009">
    <property type="term" value="F:insulin receptor activity"/>
    <property type="evidence" value="ECO:0007669"/>
    <property type="project" value="TreeGrafter"/>
</dbReference>
<comment type="subcellular location">
    <subcellularLocation>
        <location evidence="1">Membrane</location>
        <topology evidence="1">Single-pass type I membrane protein</topology>
    </subcellularLocation>
</comment>
<dbReference type="SUPFAM" id="SSF56112">
    <property type="entry name" value="Protein kinase-like (PK-like)"/>
    <property type="match status" value="1"/>
</dbReference>
<keyword evidence="13" id="KW-1015">Disulfide bond</keyword>
<evidence type="ECO:0000256" key="1">
    <source>
        <dbReference type="ARBA" id="ARBA00004479"/>
    </source>
</evidence>
<keyword evidence="12" id="KW-0829">Tyrosine-protein kinase</keyword>
<proteinExistence type="predicted"/>
<dbReference type="PROSITE" id="PS00239">
    <property type="entry name" value="RECEPTOR_TYR_KIN_II"/>
    <property type="match status" value="1"/>
</dbReference>
<evidence type="ECO:0000313" key="18">
    <source>
        <dbReference type="Proteomes" id="UP000593567"/>
    </source>
</evidence>
<dbReference type="GO" id="GO:0042593">
    <property type="term" value="P:glucose homeostasis"/>
    <property type="evidence" value="ECO:0007669"/>
    <property type="project" value="TreeGrafter"/>
</dbReference>
<dbReference type="PRINTS" id="PR00109">
    <property type="entry name" value="TYRKINASE"/>
</dbReference>
<keyword evidence="10" id="KW-1133">Transmembrane helix</keyword>
<comment type="catalytic activity">
    <reaction evidence="14">
        <text>L-tyrosyl-[protein] + ATP = O-phospho-L-tyrosyl-[protein] + ADP + H(+)</text>
        <dbReference type="Rhea" id="RHEA:10596"/>
        <dbReference type="Rhea" id="RHEA-COMP:10136"/>
        <dbReference type="Rhea" id="RHEA-COMP:20101"/>
        <dbReference type="ChEBI" id="CHEBI:15378"/>
        <dbReference type="ChEBI" id="CHEBI:30616"/>
        <dbReference type="ChEBI" id="CHEBI:46858"/>
        <dbReference type="ChEBI" id="CHEBI:61978"/>
        <dbReference type="ChEBI" id="CHEBI:456216"/>
        <dbReference type="EC" id="2.7.10.1"/>
    </reaction>
</comment>
<dbReference type="GO" id="GO:0005899">
    <property type="term" value="C:insulin receptor complex"/>
    <property type="evidence" value="ECO:0007669"/>
    <property type="project" value="TreeGrafter"/>
</dbReference>
<accession>A0A7J7J436</accession>
<feature type="compositionally biased region" description="Polar residues" evidence="15">
    <location>
        <begin position="294"/>
        <end position="303"/>
    </location>
</feature>
<dbReference type="PANTHER" id="PTHR24416:SF525">
    <property type="entry name" value="INSULIN-LIKE RECEPTOR"/>
    <property type="match status" value="1"/>
</dbReference>
<keyword evidence="11" id="KW-0472">Membrane</keyword>
<sequence>MELMALGDLKNYLRMLRPDEPDNAGRRPPTLREILQMAAEIADGMAYLSDRKFVHRDLAARNCMVSHDMTVKIGDFGMTRDVYDSDYYRKGGKGMLPVRWMAPESLKDGLYTSKSDVWSYGVVLWEMATLAAQPYQGFSNEEVLKFVIDSNFMEMPDGCPRRLYEMMQVCWNYYPRYRPTFKEILISLQGDVKKSFFGVSWFYSQRDDEEVLDDESDNLNPSESQPLHPSSVHSLSDHHLAGGDHLHYLNRASANEKELGCDEPPPRPARFKSSSLASSAEFDMRRSEPMLNGHHTTTCSESEANSDESVRSDSLPSLPNCPTNPNYYSSSPFKTPSSIVSSVDGPPSYNTATILDQSILPTDPSIWSAENASKSNSCNGSANGSANGHLHFGTNTLTSAC</sequence>
<dbReference type="Proteomes" id="UP000593567">
    <property type="component" value="Unassembled WGS sequence"/>
</dbReference>
<keyword evidence="9" id="KW-0067">ATP-binding</keyword>